<dbReference type="InterPro" id="IPR003661">
    <property type="entry name" value="HisK_dim/P_dom"/>
</dbReference>
<dbReference type="InterPro" id="IPR003660">
    <property type="entry name" value="HAMP_dom"/>
</dbReference>
<dbReference type="Pfam" id="PF00512">
    <property type="entry name" value="HisKA"/>
    <property type="match status" value="1"/>
</dbReference>
<dbReference type="CDD" id="cd06225">
    <property type="entry name" value="HAMP"/>
    <property type="match status" value="1"/>
</dbReference>
<evidence type="ECO:0000256" key="1">
    <source>
        <dbReference type="ARBA" id="ARBA00000085"/>
    </source>
</evidence>
<dbReference type="Proteomes" id="UP000730482">
    <property type="component" value="Unassembled WGS sequence"/>
</dbReference>
<feature type="transmembrane region" description="Helical" evidence="11">
    <location>
        <begin position="182"/>
        <end position="205"/>
    </location>
</feature>
<accession>A0ABS5KJ11</accession>
<dbReference type="SMART" id="SM00387">
    <property type="entry name" value="HATPase_c"/>
    <property type="match status" value="1"/>
</dbReference>
<evidence type="ECO:0000313" key="15">
    <source>
        <dbReference type="Proteomes" id="UP000730482"/>
    </source>
</evidence>
<comment type="subcellular location">
    <subcellularLocation>
        <location evidence="2">Cell membrane</location>
    </subcellularLocation>
</comment>
<evidence type="ECO:0000259" key="13">
    <source>
        <dbReference type="PROSITE" id="PS50885"/>
    </source>
</evidence>
<dbReference type="PANTHER" id="PTHR45436:SF5">
    <property type="entry name" value="SENSOR HISTIDINE KINASE TRCS"/>
    <property type="match status" value="1"/>
</dbReference>
<keyword evidence="9" id="KW-0902">Two-component regulatory system</keyword>
<evidence type="ECO:0000256" key="5">
    <source>
        <dbReference type="ARBA" id="ARBA00022679"/>
    </source>
</evidence>
<comment type="catalytic activity">
    <reaction evidence="1">
        <text>ATP + protein L-histidine = ADP + protein N-phospho-L-histidine.</text>
        <dbReference type="EC" id="2.7.13.3"/>
    </reaction>
</comment>
<dbReference type="Gene3D" id="1.10.287.130">
    <property type="match status" value="1"/>
</dbReference>
<dbReference type="SMART" id="SM00304">
    <property type="entry name" value="HAMP"/>
    <property type="match status" value="1"/>
</dbReference>
<evidence type="ECO:0000256" key="11">
    <source>
        <dbReference type="SAM" id="Phobius"/>
    </source>
</evidence>
<protein>
    <recommendedName>
        <fullName evidence="3">histidine kinase</fullName>
        <ecNumber evidence="3">2.7.13.3</ecNumber>
    </recommendedName>
</protein>
<evidence type="ECO:0000259" key="12">
    <source>
        <dbReference type="PROSITE" id="PS50109"/>
    </source>
</evidence>
<dbReference type="CDD" id="cd00075">
    <property type="entry name" value="HATPase"/>
    <property type="match status" value="1"/>
</dbReference>
<dbReference type="PANTHER" id="PTHR45436">
    <property type="entry name" value="SENSOR HISTIDINE KINASE YKOH"/>
    <property type="match status" value="1"/>
</dbReference>
<dbReference type="PROSITE" id="PS50885">
    <property type="entry name" value="HAMP"/>
    <property type="match status" value="1"/>
</dbReference>
<evidence type="ECO:0000256" key="8">
    <source>
        <dbReference type="ARBA" id="ARBA00022989"/>
    </source>
</evidence>
<keyword evidence="7 14" id="KW-0418">Kinase</keyword>
<sequence length="512" mass="54289">MNASAESAPRGRGLRRLLSLPVRRLLLPVRWLRLLPLRTRLAVASGLAVALVALACSTAAFVVVRHELERQFDIQLGQDATFAAQQSKNQAPQVISGECRYLAAPACSQLVSASPAQDPARGYVLPVGPRTREVAAGEHRAYYSDITLDGFPVRMYTVSYAPGTAVQVAARSDTVRTGVRQAAWLMAAVCAGGMLLAALLGYLVARGSLRPVARLTAVAERIAATGDASLRIQTPSGAAAGAAGRRWRPDEPARLAASFNTMLAELEESVDARRRLVADASHELRTPLTALRTNAELLIDAERLTPRQTARAARAVDRQAREITGLVNDLIELARTEEPDALVEVFALDRLVHGRVEAARDHWPELAFTDPLTDAAADPAADPAAGGGHGILVRGVPQRLARLVDNLLGNAAKYSPPAGRVEVALGVVAGADGETAELTVRDHGPGIAPEDLPHVFDRFYRSASARALPGSGLGLAMAQQIARSHQAELTVANAPGGGASFQLRIPITRVPL</sequence>
<name>A0ABS5KJ11_9ACTN</name>
<dbReference type="InterPro" id="IPR005467">
    <property type="entry name" value="His_kinase_dom"/>
</dbReference>
<keyword evidence="8 11" id="KW-1133">Transmembrane helix</keyword>
<proteinExistence type="predicted"/>
<dbReference type="SUPFAM" id="SSF55874">
    <property type="entry name" value="ATPase domain of HSP90 chaperone/DNA topoisomerase II/histidine kinase"/>
    <property type="match status" value="1"/>
</dbReference>
<dbReference type="SMART" id="SM00388">
    <property type="entry name" value="HisKA"/>
    <property type="match status" value="1"/>
</dbReference>
<evidence type="ECO:0000256" key="9">
    <source>
        <dbReference type="ARBA" id="ARBA00023012"/>
    </source>
</evidence>
<feature type="transmembrane region" description="Helical" evidence="11">
    <location>
        <begin position="41"/>
        <end position="64"/>
    </location>
</feature>
<keyword evidence="5" id="KW-0808">Transferase</keyword>
<feature type="domain" description="HAMP" evidence="13">
    <location>
        <begin position="206"/>
        <end position="271"/>
    </location>
</feature>
<dbReference type="PROSITE" id="PS50109">
    <property type="entry name" value="HIS_KIN"/>
    <property type="match status" value="1"/>
</dbReference>
<comment type="caution">
    <text evidence="14">The sequence shown here is derived from an EMBL/GenBank/DDBJ whole genome shotgun (WGS) entry which is preliminary data.</text>
</comment>
<organism evidence="14 15">
    <name type="scientific">Catenulispora pinistramenti</name>
    <dbReference type="NCBI Taxonomy" id="2705254"/>
    <lineage>
        <taxon>Bacteria</taxon>
        <taxon>Bacillati</taxon>
        <taxon>Actinomycetota</taxon>
        <taxon>Actinomycetes</taxon>
        <taxon>Catenulisporales</taxon>
        <taxon>Catenulisporaceae</taxon>
        <taxon>Catenulispora</taxon>
    </lineage>
</organism>
<dbReference type="Gene3D" id="3.30.565.10">
    <property type="entry name" value="Histidine kinase-like ATPase, C-terminal domain"/>
    <property type="match status" value="1"/>
</dbReference>
<dbReference type="Gene3D" id="6.10.340.10">
    <property type="match status" value="1"/>
</dbReference>
<dbReference type="EMBL" id="JAAFYZ010000007">
    <property type="protein sequence ID" value="MBS2545885.1"/>
    <property type="molecule type" value="Genomic_DNA"/>
</dbReference>
<keyword evidence="10 11" id="KW-0472">Membrane</keyword>
<evidence type="ECO:0000256" key="4">
    <source>
        <dbReference type="ARBA" id="ARBA00022553"/>
    </source>
</evidence>
<evidence type="ECO:0000256" key="10">
    <source>
        <dbReference type="ARBA" id="ARBA00023136"/>
    </source>
</evidence>
<feature type="domain" description="Histidine kinase" evidence="12">
    <location>
        <begin position="279"/>
        <end position="509"/>
    </location>
</feature>
<dbReference type="InterPro" id="IPR036890">
    <property type="entry name" value="HATPase_C_sf"/>
</dbReference>
<dbReference type="InterPro" id="IPR004358">
    <property type="entry name" value="Sig_transdc_His_kin-like_C"/>
</dbReference>
<evidence type="ECO:0000256" key="3">
    <source>
        <dbReference type="ARBA" id="ARBA00012438"/>
    </source>
</evidence>
<keyword evidence="4" id="KW-0597">Phosphoprotein</keyword>
<reference evidence="14 15" key="1">
    <citation type="submission" date="2020-02" db="EMBL/GenBank/DDBJ databases">
        <title>Acidophilic actinobacteria isolated from forest soil.</title>
        <authorList>
            <person name="Golinska P."/>
        </authorList>
    </citation>
    <scope>NUCLEOTIDE SEQUENCE [LARGE SCALE GENOMIC DNA]</scope>
    <source>
        <strain evidence="14 15">NL8</strain>
    </source>
</reference>
<evidence type="ECO:0000313" key="14">
    <source>
        <dbReference type="EMBL" id="MBS2545885.1"/>
    </source>
</evidence>
<evidence type="ECO:0000256" key="2">
    <source>
        <dbReference type="ARBA" id="ARBA00004236"/>
    </source>
</evidence>
<dbReference type="CDD" id="cd00082">
    <property type="entry name" value="HisKA"/>
    <property type="match status" value="1"/>
</dbReference>
<dbReference type="SUPFAM" id="SSF47384">
    <property type="entry name" value="Homodimeric domain of signal transducing histidine kinase"/>
    <property type="match status" value="1"/>
</dbReference>
<dbReference type="GO" id="GO:0016301">
    <property type="term" value="F:kinase activity"/>
    <property type="evidence" value="ECO:0007669"/>
    <property type="project" value="UniProtKB-KW"/>
</dbReference>
<dbReference type="InterPro" id="IPR003594">
    <property type="entry name" value="HATPase_dom"/>
</dbReference>
<keyword evidence="15" id="KW-1185">Reference proteome</keyword>
<dbReference type="EC" id="2.7.13.3" evidence="3"/>
<dbReference type="InterPro" id="IPR050428">
    <property type="entry name" value="TCS_sensor_his_kinase"/>
</dbReference>
<dbReference type="PRINTS" id="PR00344">
    <property type="entry name" value="BCTRLSENSOR"/>
</dbReference>
<dbReference type="Pfam" id="PF02518">
    <property type="entry name" value="HATPase_c"/>
    <property type="match status" value="1"/>
</dbReference>
<gene>
    <name evidence="14" type="ORF">KGQ19_03290</name>
</gene>
<keyword evidence="6 11" id="KW-0812">Transmembrane</keyword>
<evidence type="ECO:0000256" key="6">
    <source>
        <dbReference type="ARBA" id="ARBA00022692"/>
    </source>
</evidence>
<dbReference type="InterPro" id="IPR036097">
    <property type="entry name" value="HisK_dim/P_sf"/>
</dbReference>
<evidence type="ECO:0000256" key="7">
    <source>
        <dbReference type="ARBA" id="ARBA00022777"/>
    </source>
</evidence>